<organism evidence="4 5">
    <name type="scientific">Cryphonectria parasitica (strain ATCC 38755 / EP155)</name>
    <dbReference type="NCBI Taxonomy" id="660469"/>
    <lineage>
        <taxon>Eukaryota</taxon>
        <taxon>Fungi</taxon>
        <taxon>Dikarya</taxon>
        <taxon>Ascomycota</taxon>
        <taxon>Pezizomycotina</taxon>
        <taxon>Sordariomycetes</taxon>
        <taxon>Sordariomycetidae</taxon>
        <taxon>Diaporthales</taxon>
        <taxon>Cryphonectriaceae</taxon>
        <taxon>Cryphonectria-Endothia species complex</taxon>
        <taxon>Cryphonectria</taxon>
    </lineage>
</organism>
<keyword evidence="5" id="KW-1185">Reference proteome</keyword>
<dbReference type="Gene3D" id="3.40.50.1820">
    <property type="entry name" value="alpha/beta hydrolase"/>
    <property type="match status" value="1"/>
</dbReference>
<dbReference type="GO" id="GO:0016787">
    <property type="term" value="F:hydrolase activity"/>
    <property type="evidence" value="ECO:0007669"/>
    <property type="project" value="UniProtKB-KW"/>
</dbReference>
<evidence type="ECO:0000256" key="2">
    <source>
        <dbReference type="ARBA" id="ARBA00022801"/>
    </source>
</evidence>
<dbReference type="InterPro" id="IPR049492">
    <property type="entry name" value="BD-FAE-like_dom"/>
</dbReference>
<evidence type="ECO:0000259" key="3">
    <source>
        <dbReference type="Pfam" id="PF20434"/>
    </source>
</evidence>
<name>A0A9P4XRK0_CRYP1</name>
<dbReference type="Pfam" id="PF20434">
    <property type="entry name" value="BD-FAE"/>
    <property type="match status" value="1"/>
</dbReference>
<dbReference type="AlphaFoldDB" id="A0A9P4XRK0"/>
<keyword evidence="2" id="KW-0378">Hydrolase</keyword>
<protein>
    <submittedName>
        <fullName evidence="4">Alpha/beta-hydrolase</fullName>
    </submittedName>
</protein>
<evidence type="ECO:0000313" key="4">
    <source>
        <dbReference type="EMBL" id="KAF3759914.1"/>
    </source>
</evidence>
<proteinExistence type="inferred from homology"/>
<dbReference type="SUPFAM" id="SSF53474">
    <property type="entry name" value="alpha/beta-Hydrolases"/>
    <property type="match status" value="1"/>
</dbReference>
<sequence>MTDSSPAALGFSKFVPPKDVETHKDIQYCSQGHVRQRLDLYLPKPESRRPGRIPLIIYIHGGAFMFGSKESTLLPGRLLSKGTAIASLDYRLSGDAIFPASVEDCKSAVRWLRAHASEYDLDAHRIIAWGESAGAHQASMLGVTCASAKGDEFDVGDHLDTSSAVSGVVAYYGPTDFLQMDSQAPKDGKSMLHDPVDSPESKYIGGAIQEIPDKVARANPISYISDDEKPPPFFLAHGTNDHVVPLLQSVLLQEALKGVGVPVTLHEVEGADHVFLGASKDQMNALDAATDEFLASIFG</sequence>
<dbReference type="PANTHER" id="PTHR48081:SF13">
    <property type="entry name" value="ALPHA_BETA HYDROLASE"/>
    <property type="match status" value="1"/>
</dbReference>
<evidence type="ECO:0000313" key="5">
    <source>
        <dbReference type="Proteomes" id="UP000803844"/>
    </source>
</evidence>
<dbReference type="Proteomes" id="UP000803844">
    <property type="component" value="Unassembled WGS sequence"/>
</dbReference>
<dbReference type="PANTHER" id="PTHR48081">
    <property type="entry name" value="AB HYDROLASE SUPERFAMILY PROTEIN C4A8.06C"/>
    <property type="match status" value="1"/>
</dbReference>
<reference evidence="4" key="1">
    <citation type="journal article" date="2020" name="Phytopathology">
        <title>Genome sequence of the chestnut blight fungus Cryphonectria parasitica EP155: A fundamental resource for an archetypical invasive plant pathogen.</title>
        <authorList>
            <person name="Crouch J.A."/>
            <person name="Dawe A."/>
            <person name="Aerts A."/>
            <person name="Barry K."/>
            <person name="Churchill A.C.L."/>
            <person name="Grimwood J."/>
            <person name="Hillman B."/>
            <person name="Milgroom M.G."/>
            <person name="Pangilinan J."/>
            <person name="Smith M."/>
            <person name="Salamov A."/>
            <person name="Schmutz J."/>
            <person name="Yadav J."/>
            <person name="Grigoriev I.V."/>
            <person name="Nuss D."/>
        </authorList>
    </citation>
    <scope>NUCLEOTIDE SEQUENCE</scope>
    <source>
        <strain evidence="4">EP155</strain>
    </source>
</reference>
<dbReference type="RefSeq" id="XP_040770893.1">
    <property type="nucleotide sequence ID" value="XM_040922794.1"/>
</dbReference>
<dbReference type="InterPro" id="IPR029058">
    <property type="entry name" value="AB_hydrolase_fold"/>
</dbReference>
<dbReference type="GeneID" id="63839923"/>
<gene>
    <name evidence="4" type="ORF">M406DRAFT_353923</name>
</gene>
<comment type="similarity">
    <text evidence="1">Belongs to the 'GDXG' lipolytic enzyme family.</text>
</comment>
<dbReference type="OrthoDB" id="19653at2759"/>
<feature type="domain" description="BD-FAE-like" evidence="3">
    <location>
        <begin position="38"/>
        <end position="256"/>
    </location>
</feature>
<accession>A0A9P4XRK0</accession>
<dbReference type="InterPro" id="IPR002168">
    <property type="entry name" value="Lipase_GDXG_HIS_AS"/>
</dbReference>
<dbReference type="EMBL" id="MU032354">
    <property type="protein sequence ID" value="KAF3759914.1"/>
    <property type="molecule type" value="Genomic_DNA"/>
</dbReference>
<dbReference type="PROSITE" id="PS01173">
    <property type="entry name" value="LIPASE_GDXG_HIS"/>
    <property type="match status" value="1"/>
</dbReference>
<comment type="caution">
    <text evidence="4">The sequence shown here is derived from an EMBL/GenBank/DDBJ whole genome shotgun (WGS) entry which is preliminary data.</text>
</comment>
<dbReference type="InterPro" id="IPR050300">
    <property type="entry name" value="GDXG_lipolytic_enzyme"/>
</dbReference>
<evidence type="ECO:0000256" key="1">
    <source>
        <dbReference type="ARBA" id="ARBA00010515"/>
    </source>
</evidence>